<sequence length="155" mass="18039">MTQQTIIPAGRIFTEGVNWGIAYELPNKKIFLENLKEKKKHIIRRRDRRNLYENVELILENFGFNGKACIYRALCEASSKLAFEDKTITEKMVSILLRYPLEPIEQDEPDQHVYYHNATRLGYEDPTNCEGFLETCPISLIDLALTLFDGEFYLG</sequence>
<dbReference type="InterPro" id="IPR006631">
    <property type="entry name" value="DM4_12"/>
</dbReference>
<dbReference type="PANTHER" id="PTHR21398:SF7">
    <property type="entry name" value="LP19941P"/>
    <property type="match status" value="1"/>
</dbReference>
<dbReference type="PANTHER" id="PTHR21398">
    <property type="entry name" value="AGAP007094-PA"/>
    <property type="match status" value="1"/>
</dbReference>
<dbReference type="EMBL" id="JABFTP020000062">
    <property type="protein sequence ID" value="KAL3273269.1"/>
    <property type="molecule type" value="Genomic_DNA"/>
</dbReference>
<gene>
    <name evidence="1" type="ORF">HHI36_014723</name>
</gene>
<protein>
    <submittedName>
        <fullName evidence="1">Uncharacterized protein</fullName>
    </submittedName>
</protein>
<dbReference type="Proteomes" id="UP001516400">
    <property type="component" value="Unassembled WGS sequence"/>
</dbReference>
<evidence type="ECO:0000313" key="2">
    <source>
        <dbReference type="Proteomes" id="UP001516400"/>
    </source>
</evidence>
<reference evidence="1 2" key="1">
    <citation type="journal article" date="2021" name="BMC Biol.">
        <title>Horizontally acquired antibacterial genes associated with adaptive radiation of ladybird beetles.</title>
        <authorList>
            <person name="Li H.S."/>
            <person name="Tang X.F."/>
            <person name="Huang Y.H."/>
            <person name="Xu Z.Y."/>
            <person name="Chen M.L."/>
            <person name="Du X.Y."/>
            <person name="Qiu B.Y."/>
            <person name="Chen P.T."/>
            <person name="Zhang W."/>
            <person name="Slipinski A."/>
            <person name="Escalona H.E."/>
            <person name="Waterhouse R.M."/>
            <person name="Zwick A."/>
            <person name="Pang H."/>
        </authorList>
    </citation>
    <scope>NUCLEOTIDE SEQUENCE [LARGE SCALE GENOMIC DNA]</scope>
    <source>
        <strain evidence="1">SYSU2018</strain>
    </source>
</reference>
<organism evidence="1 2">
    <name type="scientific">Cryptolaemus montrouzieri</name>
    <dbReference type="NCBI Taxonomy" id="559131"/>
    <lineage>
        <taxon>Eukaryota</taxon>
        <taxon>Metazoa</taxon>
        <taxon>Ecdysozoa</taxon>
        <taxon>Arthropoda</taxon>
        <taxon>Hexapoda</taxon>
        <taxon>Insecta</taxon>
        <taxon>Pterygota</taxon>
        <taxon>Neoptera</taxon>
        <taxon>Endopterygota</taxon>
        <taxon>Coleoptera</taxon>
        <taxon>Polyphaga</taxon>
        <taxon>Cucujiformia</taxon>
        <taxon>Coccinelloidea</taxon>
        <taxon>Coccinellidae</taxon>
        <taxon>Scymninae</taxon>
        <taxon>Scymnini</taxon>
        <taxon>Cryptolaemus</taxon>
    </lineage>
</organism>
<accession>A0ABD2N3N7</accession>
<name>A0ABD2N3N7_9CUCU</name>
<evidence type="ECO:0000313" key="1">
    <source>
        <dbReference type="EMBL" id="KAL3273269.1"/>
    </source>
</evidence>
<comment type="caution">
    <text evidence="1">The sequence shown here is derived from an EMBL/GenBank/DDBJ whole genome shotgun (WGS) entry which is preliminary data.</text>
</comment>
<dbReference type="AlphaFoldDB" id="A0ABD2N3N7"/>
<proteinExistence type="predicted"/>
<dbReference type="Pfam" id="PF07841">
    <property type="entry name" value="DM4_12"/>
    <property type="match status" value="1"/>
</dbReference>
<keyword evidence="2" id="KW-1185">Reference proteome</keyword>
<dbReference type="SMART" id="SM00718">
    <property type="entry name" value="DM4_12"/>
    <property type="match status" value="1"/>
</dbReference>